<feature type="domain" description="Glycosyltransferase 2-like" evidence="4">
    <location>
        <begin position="4"/>
        <end position="166"/>
    </location>
</feature>
<evidence type="ECO:0000256" key="1">
    <source>
        <dbReference type="ARBA" id="ARBA00006739"/>
    </source>
</evidence>
<dbReference type="InterPro" id="IPR029044">
    <property type="entry name" value="Nucleotide-diphossugar_trans"/>
</dbReference>
<dbReference type="PANTHER" id="PTHR43398:SF1">
    <property type="entry name" value="DOLICHOL-PHOSPHATE MANNOSYLTRANSFERASE SUBUNIT 1"/>
    <property type="match status" value="1"/>
</dbReference>
<protein>
    <submittedName>
        <fullName evidence="5">Dolichol-phosphate mannosyltransferase</fullName>
    </submittedName>
</protein>
<comment type="caution">
    <text evidence="5">The sequence shown here is derived from an EMBL/GenBank/DDBJ whole genome shotgun (WGS) entry which is preliminary data.</text>
</comment>
<dbReference type="CDD" id="cd06442">
    <property type="entry name" value="DPM1_like"/>
    <property type="match status" value="1"/>
</dbReference>
<dbReference type="GO" id="GO:0006506">
    <property type="term" value="P:GPI anchor biosynthetic process"/>
    <property type="evidence" value="ECO:0007669"/>
    <property type="project" value="TreeGrafter"/>
</dbReference>
<dbReference type="STRING" id="1160895.CM19_03295"/>
<dbReference type="OrthoDB" id="11098at2157"/>
<comment type="similarity">
    <text evidence="1">Belongs to the glycosyltransferase 2 family.</text>
</comment>
<evidence type="ECO:0000313" key="5">
    <source>
        <dbReference type="EMBL" id="EZQ10869.1"/>
    </source>
</evidence>
<evidence type="ECO:0000259" key="4">
    <source>
        <dbReference type="Pfam" id="PF00535"/>
    </source>
</evidence>
<dbReference type="Gene3D" id="3.90.550.10">
    <property type="entry name" value="Spore Coat Polysaccharide Biosynthesis Protein SpsA, Chain A"/>
    <property type="match status" value="1"/>
</dbReference>
<keyword evidence="3 5" id="KW-0808">Transferase</keyword>
<proteinExistence type="inferred from homology"/>
<evidence type="ECO:0000256" key="3">
    <source>
        <dbReference type="ARBA" id="ARBA00022679"/>
    </source>
</evidence>
<dbReference type="GO" id="GO:0006488">
    <property type="term" value="P:dolichol-linked oligosaccharide biosynthetic process"/>
    <property type="evidence" value="ECO:0007669"/>
    <property type="project" value="TreeGrafter"/>
</dbReference>
<accession>A0A031LTN4</accession>
<dbReference type="Pfam" id="PF00535">
    <property type="entry name" value="Glycos_transf_2"/>
    <property type="match status" value="1"/>
</dbReference>
<gene>
    <name evidence="5" type="ORF">CM19_03295</name>
</gene>
<dbReference type="GO" id="GO:0035269">
    <property type="term" value="P:protein O-linked glycosylation via mannose"/>
    <property type="evidence" value="ECO:0007669"/>
    <property type="project" value="TreeGrafter"/>
</dbReference>
<evidence type="ECO:0000313" key="6">
    <source>
        <dbReference type="Proteomes" id="UP000024332"/>
    </source>
</evidence>
<reference evidence="5 6" key="1">
    <citation type="submission" date="2014-03" db="EMBL/GenBank/DDBJ databases">
        <title>Draft genome sequence of the novel thermoacidophilic archaea Acidianus copahuensis ALE1 strain, isolated from Copahue volcanic area in Neuquen Argentina.</title>
        <authorList>
            <person name="Urbieta M.S."/>
            <person name="Rascovan N."/>
            <person name="Castro C."/>
            <person name="Revale S."/>
            <person name="Giaveno M.A."/>
            <person name="Vazquez M.P."/>
            <person name="Donati E.R."/>
        </authorList>
    </citation>
    <scope>NUCLEOTIDE SEQUENCE [LARGE SCALE GENOMIC DNA]</scope>
    <source>
        <strain evidence="5 6">ALE1</strain>
    </source>
</reference>
<sequence>MIYIVIPTYKEKENITRLVKVINSTIDATVLIVDDNSQDGTLEALNSLGFSNLVVVERKTERGLGSAIRSGIKTALDKGAEYVITMDADFSHDPLYLPYFLDKGKEGYDLVIGSRYIKGGKIENWPLKRRIISKGANFLVKFFLKSPLHDNTSNYRLYSKRALEEVIKCDNANGFEFQICAIYSIIKAKLKIGEIPIVFRDRENGNSKLTTKEMYTWFKYLLKLYSSS</sequence>
<dbReference type="SUPFAM" id="SSF53448">
    <property type="entry name" value="Nucleotide-diphospho-sugar transferases"/>
    <property type="match status" value="1"/>
</dbReference>
<dbReference type="InterPro" id="IPR001173">
    <property type="entry name" value="Glyco_trans_2-like"/>
</dbReference>
<keyword evidence="6" id="KW-1185">Reference proteome</keyword>
<organism evidence="5 6">
    <name type="scientific">Candidatus Acidianus copahuensis</name>
    <dbReference type="NCBI Taxonomy" id="1160895"/>
    <lineage>
        <taxon>Archaea</taxon>
        <taxon>Thermoproteota</taxon>
        <taxon>Thermoprotei</taxon>
        <taxon>Sulfolobales</taxon>
        <taxon>Sulfolobaceae</taxon>
        <taxon>Acidianus</taxon>
    </lineage>
</organism>
<dbReference type="GO" id="GO:0016020">
    <property type="term" value="C:membrane"/>
    <property type="evidence" value="ECO:0007669"/>
    <property type="project" value="GOC"/>
</dbReference>
<dbReference type="FunFam" id="3.90.550.10:FF:000122">
    <property type="entry name" value="Dolichol-phosphate mannosyltransferase subunit 1"/>
    <property type="match status" value="1"/>
</dbReference>
<name>A0A031LTN4_9CREN</name>
<keyword evidence="2 5" id="KW-0328">Glycosyltransferase</keyword>
<dbReference type="AlphaFoldDB" id="A0A031LTN4"/>
<dbReference type="GO" id="GO:0004582">
    <property type="term" value="F:dolichyl-phosphate beta-D-mannosyltransferase activity"/>
    <property type="evidence" value="ECO:0007669"/>
    <property type="project" value="InterPro"/>
</dbReference>
<evidence type="ECO:0000256" key="2">
    <source>
        <dbReference type="ARBA" id="ARBA00022676"/>
    </source>
</evidence>
<dbReference type="InterPro" id="IPR039528">
    <property type="entry name" value="DPM1-like"/>
</dbReference>
<dbReference type="PANTHER" id="PTHR43398">
    <property type="entry name" value="DOLICHOL-PHOSPHATE MANNOSYLTRANSFERASE SUBUNIT 1"/>
    <property type="match status" value="1"/>
</dbReference>
<dbReference type="RefSeq" id="WP_048098968.1">
    <property type="nucleotide sequence ID" value="NZ_JFZT01000019.1"/>
</dbReference>
<dbReference type="Proteomes" id="UP000024332">
    <property type="component" value="Unassembled WGS sequence"/>
</dbReference>
<dbReference type="EMBL" id="JFZT01000019">
    <property type="protein sequence ID" value="EZQ10869.1"/>
    <property type="molecule type" value="Genomic_DNA"/>
</dbReference>